<sequence>MTRPLLLVTSQAEVEVKLVVKHTVPVLTTPVLNVKVDDVVDEEVDSEEVDVDALDEVVLVTEDSVVDDVVLEVLSEVVEEVEVDVEEVEDVVDTVEEASWVETDADEETCEEEPVVVDSALVVSLSAPCANESR</sequence>
<gene>
    <name evidence="2" type="ORF">CLO192961_LOCUS352208</name>
</gene>
<feature type="coiled-coil region" evidence="1">
    <location>
        <begin position="71"/>
        <end position="98"/>
    </location>
</feature>
<dbReference type="EMBL" id="CABFNS010000863">
    <property type="protein sequence ID" value="VUC33507.1"/>
    <property type="molecule type" value="Genomic_DNA"/>
</dbReference>
<proteinExistence type="predicted"/>
<protein>
    <submittedName>
        <fullName evidence="2">Uncharacterized protein</fullName>
    </submittedName>
</protein>
<dbReference type="Proteomes" id="UP000766486">
    <property type="component" value="Unassembled WGS sequence"/>
</dbReference>
<organism evidence="2 3">
    <name type="scientific">Bionectria ochroleuca</name>
    <name type="common">Gliocladium roseum</name>
    <dbReference type="NCBI Taxonomy" id="29856"/>
    <lineage>
        <taxon>Eukaryota</taxon>
        <taxon>Fungi</taxon>
        <taxon>Dikarya</taxon>
        <taxon>Ascomycota</taxon>
        <taxon>Pezizomycotina</taxon>
        <taxon>Sordariomycetes</taxon>
        <taxon>Hypocreomycetidae</taxon>
        <taxon>Hypocreales</taxon>
        <taxon>Bionectriaceae</taxon>
        <taxon>Clonostachys</taxon>
    </lineage>
</organism>
<name>A0ABY6UU60_BIOOC</name>
<evidence type="ECO:0000313" key="2">
    <source>
        <dbReference type="EMBL" id="VUC33507.1"/>
    </source>
</evidence>
<keyword evidence="3" id="KW-1185">Reference proteome</keyword>
<evidence type="ECO:0000256" key="1">
    <source>
        <dbReference type="SAM" id="Coils"/>
    </source>
</evidence>
<comment type="caution">
    <text evidence="2">The sequence shown here is derived from an EMBL/GenBank/DDBJ whole genome shotgun (WGS) entry which is preliminary data.</text>
</comment>
<accession>A0ABY6UU60</accession>
<keyword evidence="1" id="KW-0175">Coiled coil</keyword>
<evidence type="ECO:0000313" key="3">
    <source>
        <dbReference type="Proteomes" id="UP000766486"/>
    </source>
</evidence>
<reference evidence="2 3" key="1">
    <citation type="submission" date="2019-06" db="EMBL/GenBank/DDBJ databases">
        <authorList>
            <person name="Broberg M."/>
        </authorList>
    </citation>
    <scope>NUCLEOTIDE SEQUENCE [LARGE SCALE GENOMIC DNA]</scope>
</reference>